<dbReference type="RefSeq" id="WP_252582801.1">
    <property type="nucleotide sequence ID" value="NZ_CP071529.1"/>
</dbReference>
<keyword evidence="2" id="KW-1185">Reference proteome</keyword>
<keyword evidence="1" id="KW-0614">Plasmid</keyword>
<geneLocation type="plasmid" evidence="1 2">
    <name>pLlyPCM2298_2</name>
</geneLocation>
<dbReference type="Proteomes" id="UP001057474">
    <property type="component" value="Plasmid pLlyPCM2298_2"/>
</dbReference>
<organism evidence="1 2">
    <name type="scientific">Legionella lytica</name>
    <dbReference type="NCBI Taxonomy" id="96232"/>
    <lineage>
        <taxon>Bacteria</taxon>
        <taxon>Pseudomonadati</taxon>
        <taxon>Pseudomonadota</taxon>
        <taxon>Gammaproteobacteria</taxon>
        <taxon>Legionellales</taxon>
        <taxon>Legionellaceae</taxon>
        <taxon>Legionella</taxon>
    </lineage>
</organism>
<proteinExistence type="predicted"/>
<protein>
    <submittedName>
        <fullName evidence="1">Uncharacterized protein</fullName>
    </submittedName>
</protein>
<gene>
    <name evidence="1" type="ORF">J2N86_15550</name>
</gene>
<sequence length="122" mass="13814">MSFFGVYRKARINIERRFKGLQYAHTLLIKSLMTLADPLTGIVTNITYSDISALLKVSKTPGRIESGAPQKQIVRNASITIEREFNDYFKVISEGQSLKFFFPEMPKIFSKLFNKAENGSAS</sequence>
<dbReference type="EMBL" id="CP071529">
    <property type="protein sequence ID" value="USQ15562.1"/>
    <property type="molecule type" value="Genomic_DNA"/>
</dbReference>
<evidence type="ECO:0000313" key="1">
    <source>
        <dbReference type="EMBL" id="USQ15562.1"/>
    </source>
</evidence>
<evidence type="ECO:0000313" key="2">
    <source>
        <dbReference type="Proteomes" id="UP001057474"/>
    </source>
</evidence>
<accession>A0ABY4YEL1</accession>
<reference evidence="1" key="1">
    <citation type="submission" date="2021-03" db="EMBL/GenBank/DDBJ databases">
        <title>Legionella lytica PCM 2298.</title>
        <authorList>
            <person name="Koper P."/>
        </authorList>
    </citation>
    <scope>NUCLEOTIDE SEQUENCE</scope>
    <source>
        <strain evidence="1">PCM 2298</strain>
        <plasmid evidence="1">pLlyPCM2298_2</plasmid>
    </source>
</reference>
<name>A0ABY4YEL1_9GAMM</name>